<keyword evidence="3" id="KW-1185">Reference proteome</keyword>
<feature type="region of interest" description="Disordered" evidence="1">
    <location>
        <begin position="1"/>
        <end position="62"/>
    </location>
</feature>
<evidence type="ECO:0000256" key="1">
    <source>
        <dbReference type="SAM" id="MobiDB-lite"/>
    </source>
</evidence>
<organism evidence="2 3">
    <name type="scientific">Macrostomum lignano</name>
    <dbReference type="NCBI Taxonomy" id="282301"/>
    <lineage>
        <taxon>Eukaryota</taxon>
        <taxon>Metazoa</taxon>
        <taxon>Spiralia</taxon>
        <taxon>Lophotrochozoa</taxon>
        <taxon>Platyhelminthes</taxon>
        <taxon>Rhabditophora</taxon>
        <taxon>Macrostomorpha</taxon>
        <taxon>Macrostomida</taxon>
        <taxon>Macrostomidae</taxon>
        <taxon>Macrostomum</taxon>
    </lineage>
</organism>
<proteinExistence type="predicted"/>
<accession>A0A267GYK5</accession>
<feature type="non-terminal residue" evidence="2">
    <location>
        <position position="1"/>
    </location>
</feature>
<evidence type="ECO:0000313" key="3">
    <source>
        <dbReference type="Proteomes" id="UP000215902"/>
    </source>
</evidence>
<protein>
    <submittedName>
        <fullName evidence="2">Uncharacterized protein</fullName>
    </submittedName>
</protein>
<sequence length="167" mass="18664">CQLSPRLPTAMQLSPGSSNSRSRKSSRENSPAAILEQQQQQQRRRPPAVQPQLSGHAMPQRLPSCPSSLSLQLLPLLLLSMLLSPTVSGTAALSSPLKSLSPEERRFLAQGIHVTAYQLTDAESRHSVTVSQRALLENRRSLQSLRQLFGNSRPRLRRFLRSLQRLR</sequence>
<dbReference type="AlphaFoldDB" id="A0A267GYK5"/>
<comment type="caution">
    <text evidence="2">The sequence shown here is derived from an EMBL/GenBank/DDBJ whole genome shotgun (WGS) entry which is preliminary data.</text>
</comment>
<dbReference type="Proteomes" id="UP000215902">
    <property type="component" value="Unassembled WGS sequence"/>
</dbReference>
<evidence type="ECO:0000313" key="2">
    <source>
        <dbReference type="EMBL" id="PAA91110.1"/>
    </source>
</evidence>
<name>A0A267GYK5_9PLAT</name>
<reference evidence="2 3" key="1">
    <citation type="submission" date="2017-06" db="EMBL/GenBank/DDBJ databases">
        <title>A platform for efficient transgenesis in Macrostomum lignano, a flatworm model organism for stem cell research.</title>
        <authorList>
            <person name="Berezikov E."/>
        </authorList>
    </citation>
    <scope>NUCLEOTIDE SEQUENCE [LARGE SCALE GENOMIC DNA]</scope>
    <source>
        <strain evidence="2">DV1</strain>
        <tissue evidence="2">Whole organism</tissue>
    </source>
</reference>
<gene>
    <name evidence="2" type="ORF">BOX15_Mlig014237g3</name>
</gene>
<dbReference type="EMBL" id="NIVC01000094">
    <property type="protein sequence ID" value="PAA91110.1"/>
    <property type="molecule type" value="Genomic_DNA"/>
</dbReference>